<dbReference type="PANTHER" id="PTHR35038">
    <property type="entry name" value="DISSIMILATORY SULFITE REDUCTASE SIRA"/>
    <property type="match status" value="1"/>
</dbReference>
<dbReference type="InterPro" id="IPR051829">
    <property type="entry name" value="Multiheme_Cytochr_ET"/>
</dbReference>
<proteinExistence type="predicted"/>
<feature type="region of interest" description="Disordered" evidence="2">
    <location>
        <begin position="587"/>
        <end position="612"/>
    </location>
</feature>
<feature type="compositionally biased region" description="Basic and acidic residues" evidence="2">
    <location>
        <begin position="601"/>
        <end position="612"/>
    </location>
</feature>
<dbReference type="Proteomes" id="UP000318538">
    <property type="component" value="Chromosome"/>
</dbReference>
<dbReference type="OrthoDB" id="9783375at2"/>
<reference evidence="4 5" key="1">
    <citation type="submission" date="2019-02" db="EMBL/GenBank/DDBJ databases">
        <title>Deep-cultivation of Planctomycetes and their phenomic and genomic characterization uncovers novel biology.</title>
        <authorList>
            <person name="Wiegand S."/>
            <person name="Jogler M."/>
            <person name="Boedeker C."/>
            <person name="Pinto D."/>
            <person name="Vollmers J."/>
            <person name="Rivas-Marin E."/>
            <person name="Kohn T."/>
            <person name="Peeters S.H."/>
            <person name="Heuer A."/>
            <person name="Rast P."/>
            <person name="Oberbeckmann S."/>
            <person name="Bunk B."/>
            <person name="Jeske O."/>
            <person name="Meyerdierks A."/>
            <person name="Storesund J.E."/>
            <person name="Kallscheuer N."/>
            <person name="Luecker S."/>
            <person name="Lage O.M."/>
            <person name="Pohl T."/>
            <person name="Merkel B.J."/>
            <person name="Hornburger P."/>
            <person name="Mueller R.-W."/>
            <person name="Bruemmer F."/>
            <person name="Labrenz M."/>
            <person name="Spormann A.M."/>
            <person name="Op den Camp H."/>
            <person name="Overmann J."/>
            <person name="Amann R."/>
            <person name="Jetten M.S.M."/>
            <person name="Mascher T."/>
            <person name="Medema M.H."/>
            <person name="Devos D.P."/>
            <person name="Kaster A.-K."/>
            <person name="Ovreas L."/>
            <person name="Rohde M."/>
            <person name="Galperin M.Y."/>
            <person name="Jogler C."/>
        </authorList>
    </citation>
    <scope>NUCLEOTIDE SEQUENCE [LARGE SCALE GENOMIC DNA]</scope>
    <source>
        <strain evidence="4 5">K22_7</strain>
    </source>
</reference>
<dbReference type="SUPFAM" id="SSF48695">
    <property type="entry name" value="Multiheme cytochromes"/>
    <property type="match status" value="1"/>
</dbReference>
<protein>
    <recommendedName>
        <fullName evidence="6">Cytochrome c-552/4 domain-containing protein</fullName>
    </recommendedName>
</protein>
<feature type="transmembrane region" description="Helical" evidence="3">
    <location>
        <begin position="698"/>
        <end position="718"/>
    </location>
</feature>
<dbReference type="AlphaFoldDB" id="A0A517N6M1"/>
<sequence>MSNAFPSPTILMLGVMTVLSTTFSVARGAGGDRARSDGDARYLHHIDLYDINNRKITSESTLPYSPLNTCGRCHDYQSISHGWHFNAFDVSALPGRDGEPWIWTDARTGTQLPLTYRDWSHSFDPRDVGISAWAMTHKFGGRLPGGGVGEAERQLASAQPPSTAADDADDASAQPTDTAATIGDRWAFSGALEIDCLACHAMPGVYDISARRAQIEDENFAWAPTAALRLGEIKGSVSRIKDGSDPDDEAIQSKLPVVTYDPRNFAMDGTVFVDLVRQPTSNACYQCHSQRTVGDDGIEQRWIHDEDVHLRAGMDCADCHRNGIDHDISRGFVGQDHSQPWAIQTLSCQGCHLGAPESELESKSELDSDFAGTALMRSGRLGAPKPLHEGLPPIHFEKLACTACHSGPATREEAVRMMTSLAHGLGEKGHRTGSELPAIVGNVFTRRDDGRVYPHKAMWPAYWGTLQEDQSIVPLNPEDVYQWTRKSLRVRSDFVEEILQPKLKSSELTELLGADRAKVKPDQWDEDEQAKVQQRQAELGEAEFQEKVATALMAIESELSEKPAAAESGPVTVVYVSSGRVYALESEAAEKGSDDADDAADEKGPPKLRQLDDVDDASTGMVAWPMAHNVRPAGWSLGTQGCTECHSDGGMIFASTVTAIGPVAGDGTKITMASLQGVDPVQRQAWNQMFGGRKTFKYFVAGSLATLLAVIIVGLGMLGSRLFYRQPTSGGPQA</sequence>
<evidence type="ECO:0008006" key="6">
    <source>
        <dbReference type="Google" id="ProtNLM"/>
    </source>
</evidence>
<keyword evidence="5" id="KW-1185">Reference proteome</keyword>
<evidence type="ECO:0000256" key="3">
    <source>
        <dbReference type="SAM" id="Phobius"/>
    </source>
</evidence>
<keyword evidence="3" id="KW-0812">Transmembrane</keyword>
<dbReference type="InterPro" id="IPR036280">
    <property type="entry name" value="Multihaem_cyt_sf"/>
</dbReference>
<dbReference type="EMBL" id="CP036525">
    <property type="protein sequence ID" value="QDT02794.1"/>
    <property type="molecule type" value="Genomic_DNA"/>
</dbReference>
<evidence type="ECO:0000313" key="4">
    <source>
        <dbReference type="EMBL" id="QDT02794.1"/>
    </source>
</evidence>
<evidence type="ECO:0000256" key="2">
    <source>
        <dbReference type="SAM" id="MobiDB-lite"/>
    </source>
</evidence>
<name>A0A517N6M1_9BACT</name>
<dbReference type="KEGG" id="rlc:K227x_11720"/>
<gene>
    <name evidence="4" type="ORF">K227x_11720</name>
</gene>
<evidence type="ECO:0000313" key="5">
    <source>
        <dbReference type="Proteomes" id="UP000318538"/>
    </source>
</evidence>
<evidence type="ECO:0000256" key="1">
    <source>
        <dbReference type="ARBA" id="ARBA00022729"/>
    </source>
</evidence>
<dbReference type="RefSeq" id="WP_145168602.1">
    <property type="nucleotide sequence ID" value="NZ_CP036525.1"/>
</dbReference>
<organism evidence="4 5">
    <name type="scientific">Rubripirellula lacrimiformis</name>
    <dbReference type="NCBI Taxonomy" id="1930273"/>
    <lineage>
        <taxon>Bacteria</taxon>
        <taxon>Pseudomonadati</taxon>
        <taxon>Planctomycetota</taxon>
        <taxon>Planctomycetia</taxon>
        <taxon>Pirellulales</taxon>
        <taxon>Pirellulaceae</taxon>
        <taxon>Rubripirellula</taxon>
    </lineage>
</organism>
<keyword evidence="3" id="KW-1133">Transmembrane helix</keyword>
<accession>A0A517N6M1</accession>
<feature type="region of interest" description="Disordered" evidence="2">
    <location>
        <begin position="144"/>
        <end position="177"/>
    </location>
</feature>
<keyword evidence="3" id="KW-0472">Membrane</keyword>
<keyword evidence="1" id="KW-0732">Signal</keyword>
<feature type="compositionally biased region" description="Low complexity" evidence="2">
    <location>
        <begin position="156"/>
        <end position="177"/>
    </location>
</feature>